<keyword evidence="12" id="KW-0804">Transcription</keyword>
<evidence type="ECO:0000256" key="11">
    <source>
        <dbReference type="ARBA" id="ARBA00023159"/>
    </source>
</evidence>
<dbReference type="Pfam" id="PF00072">
    <property type="entry name" value="Response_reg"/>
    <property type="match status" value="1"/>
</dbReference>
<dbReference type="Pfam" id="PF02954">
    <property type="entry name" value="HTH_8"/>
    <property type="match status" value="1"/>
</dbReference>
<evidence type="ECO:0000256" key="15">
    <source>
        <dbReference type="ARBA" id="ARBA00031910"/>
    </source>
</evidence>
<keyword evidence="11" id="KW-0010">Activator</keyword>
<sequence length="481" mass="51777">MSTDRILVVDDEASVRYSLAKTLTSEGVAVESCETARAGIERVRAGGVDLVLLDVRLPDLSGIDALSAMREIDPRLTVVVITAHGTTDTAIEATKRGAFDYLLKPFDLPTLRAVVQRALEANRLAHRSVATEDAAAGDAAAGGVEDDRLVGRSAAMQEVFKAIGRVAESDVNVLLLGESGAGKELVARAIYQHSRRANKPFLAINCAAIPENLLESELFGHERGAFTGADRLRVGRFEQADGGTVFLDEIGDMSPGIQAKVLRLLQDQRFERVGGNETIQTDVRVIAATNQNLPELVSAGRFRQDLFYRLNTYTIALPPLRARRDDVPQLVEFFLRRHAAEVGRRVTGVAPEALRLLEAYDWPGNVRELQGAVKTALVNATSDVLTPDCLPEAIRNLGETVEPSADGSLDVAQLARQLIAGGTGHVYRKVVLAVDRVVLDEALRVTGGNQVEASALLGISRTTLRAKLGLMRSPSGADVNP</sequence>
<organism evidence="19 20">
    <name type="scientific">Botrimarina mediterranea</name>
    <dbReference type="NCBI Taxonomy" id="2528022"/>
    <lineage>
        <taxon>Bacteria</taxon>
        <taxon>Pseudomonadati</taxon>
        <taxon>Planctomycetota</taxon>
        <taxon>Planctomycetia</taxon>
        <taxon>Pirellulales</taxon>
        <taxon>Lacipirellulaceae</taxon>
        <taxon>Botrimarina</taxon>
    </lineage>
</organism>
<keyword evidence="5 16" id="KW-0597">Phosphoprotein</keyword>
<dbReference type="InterPro" id="IPR027417">
    <property type="entry name" value="P-loop_NTPase"/>
</dbReference>
<dbReference type="RefSeq" id="WP_145112698.1">
    <property type="nucleotide sequence ID" value="NZ_CP036349.1"/>
</dbReference>
<dbReference type="GO" id="GO:0006355">
    <property type="term" value="P:regulation of DNA-templated transcription"/>
    <property type="evidence" value="ECO:0007669"/>
    <property type="project" value="InterPro"/>
</dbReference>
<feature type="domain" description="Response regulatory" evidence="18">
    <location>
        <begin position="5"/>
        <end position="119"/>
    </location>
</feature>
<dbReference type="SUPFAM" id="SSF52172">
    <property type="entry name" value="CheY-like"/>
    <property type="match status" value="1"/>
</dbReference>
<evidence type="ECO:0000256" key="4">
    <source>
        <dbReference type="ARBA" id="ARBA00022491"/>
    </source>
</evidence>
<dbReference type="PROSITE" id="PS00676">
    <property type="entry name" value="SIGMA54_INTERACT_2"/>
    <property type="match status" value="1"/>
</dbReference>
<keyword evidence="20" id="KW-1185">Reference proteome</keyword>
<dbReference type="Gene3D" id="3.40.50.300">
    <property type="entry name" value="P-loop containing nucleotide triphosphate hydrolases"/>
    <property type="match status" value="1"/>
</dbReference>
<dbReference type="FunFam" id="3.40.50.300:FF:000006">
    <property type="entry name" value="DNA-binding transcriptional regulator NtrC"/>
    <property type="match status" value="1"/>
</dbReference>
<gene>
    <name evidence="19" type="primary">zraR_4</name>
    <name evidence="19" type="ORF">Spa11_25600</name>
</gene>
<evidence type="ECO:0000259" key="17">
    <source>
        <dbReference type="PROSITE" id="PS50045"/>
    </source>
</evidence>
<dbReference type="SUPFAM" id="SSF46689">
    <property type="entry name" value="Homeodomain-like"/>
    <property type="match status" value="1"/>
</dbReference>
<keyword evidence="9" id="KW-0805">Transcription regulation</keyword>
<dbReference type="InterPro" id="IPR025943">
    <property type="entry name" value="Sigma_54_int_dom_ATP-bd_2"/>
</dbReference>
<evidence type="ECO:0000256" key="2">
    <source>
        <dbReference type="ARBA" id="ARBA00019059"/>
    </source>
</evidence>
<evidence type="ECO:0000256" key="3">
    <source>
        <dbReference type="ARBA" id="ARBA00022490"/>
    </source>
</evidence>
<feature type="domain" description="Sigma-54 factor interaction" evidence="17">
    <location>
        <begin position="149"/>
        <end position="378"/>
    </location>
</feature>
<evidence type="ECO:0000256" key="7">
    <source>
        <dbReference type="ARBA" id="ARBA00022840"/>
    </source>
</evidence>
<dbReference type="GO" id="GO:0005737">
    <property type="term" value="C:cytoplasm"/>
    <property type="evidence" value="ECO:0007669"/>
    <property type="project" value="UniProtKB-SubCell"/>
</dbReference>
<reference evidence="19 20" key="1">
    <citation type="submission" date="2019-02" db="EMBL/GenBank/DDBJ databases">
        <title>Deep-cultivation of Planctomycetes and their phenomic and genomic characterization uncovers novel biology.</title>
        <authorList>
            <person name="Wiegand S."/>
            <person name="Jogler M."/>
            <person name="Boedeker C."/>
            <person name="Pinto D."/>
            <person name="Vollmers J."/>
            <person name="Rivas-Marin E."/>
            <person name="Kohn T."/>
            <person name="Peeters S.H."/>
            <person name="Heuer A."/>
            <person name="Rast P."/>
            <person name="Oberbeckmann S."/>
            <person name="Bunk B."/>
            <person name="Jeske O."/>
            <person name="Meyerdierks A."/>
            <person name="Storesund J.E."/>
            <person name="Kallscheuer N."/>
            <person name="Luecker S."/>
            <person name="Lage O.M."/>
            <person name="Pohl T."/>
            <person name="Merkel B.J."/>
            <person name="Hornburger P."/>
            <person name="Mueller R.-W."/>
            <person name="Bruemmer F."/>
            <person name="Labrenz M."/>
            <person name="Spormann A.M."/>
            <person name="Op den Camp H."/>
            <person name="Overmann J."/>
            <person name="Amann R."/>
            <person name="Jetten M.S.M."/>
            <person name="Mascher T."/>
            <person name="Medema M.H."/>
            <person name="Devos D.P."/>
            <person name="Kaster A.-K."/>
            <person name="Ovreas L."/>
            <person name="Rohde M."/>
            <person name="Galperin M.Y."/>
            <person name="Jogler C."/>
        </authorList>
    </citation>
    <scope>NUCLEOTIDE SEQUENCE [LARGE SCALE GENOMIC DNA]</scope>
    <source>
        <strain evidence="19 20">Spa11</strain>
    </source>
</reference>
<dbReference type="Gene3D" id="3.40.50.2300">
    <property type="match status" value="1"/>
</dbReference>
<keyword evidence="13" id="KW-0535">Nitrogen fixation</keyword>
<keyword evidence="6" id="KW-0547">Nucleotide-binding</keyword>
<evidence type="ECO:0000313" key="20">
    <source>
        <dbReference type="Proteomes" id="UP000316426"/>
    </source>
</evidence>
<dbReference type="InterPro" id="IPR011006">
    <property type="entry name" value="CheY-like_superfamily"/>
</dbReference>
<dbReference type="GO" id="GO:0000160">
    <property type="term" value="P:phosphorelay signal transduction system"/>
    <property type="evidence" value="ECO:0007669"/>
    <property type="project" value="UniProtKB-KW"/>
</dbReference>
<dbReference type="PROSITE" id="PS50110">
    <property type="entry name" value="RESPONSE_REGULATORY"/>
    <property type="match status" value="1"/>
</dbReference>
<dbReference type="PROSITE" id="PS00675">
    <property type="entry name" value="SIGMA54_INTERACT_1"/>
    <property type="match status" value="1"/>
</dbReference>
<dbReference type="KEGG" id="bmei:Spa11_25600"/>
<dbReference type="PANTHER" id="PTHR32071:SF95">
    <property type="entry name" value="DNA-BINDING TRANSCRIPTIONAL REGULATOR NTRC"/>
    <property type="match status" value="1"/>
</dbReference>
<proteinExistence type="predicted"/>
<dbReference type="InterPro" id="IPR009057">
    <property type="entry name" value="Homeodomain-like_sf"/>
</dbReference>
<evidence type="ECO:0000256" key="14">
    <source>
        <dbReference type="ARBA" id="ARBA00029881"/>
    </source>
</evidence>
<evidence type="ECO:0000256" key="5">
    <source>
        <dbReference type="ARBA" id="ARBA00022553"/>
    </source>
</evidence>
<dbReference type="CDD" id="cd00009">
    <property type="entry name" value="AAA"/>
    <property type="match status" value="1"/>
</dbReference>
<evidence type="ECO:0000256" key="13">
    <source>
        <dbReference type="ARBA" id="ARBA00023231"/>
    </source>
</evidence>
<evidence type="ECO:0000256" key="9">
    <source>
        <dbReference type="ARBA" id="ARBA00023015"/>
    </source>
</evidence>
<dbReference type="InterPro" id="IPR025662">
    <property type="entry name" value="Sigma_54_int_dom_ATP-bd_1"/>
</dbReference>
<keyword evidence="3" id="KW-0963">Cytoplasm</keyword>
<dbReference type="InterPro" id="IPR002197">
    <property type="entry name" value="HTH_Fis"/>
</dbReference>
<dbReference type="Gene3D" id="1.10.10.60">
    <property type="entry name" value="Homeodomain-like"/>
    <property type="match status" value="1"/>
</dbReference>
<keyword evidence="8" id="KW-0902">Two-component regulatory system</keyword>
<evidence type="ECO:0000256" key="12">
    <source>
        <dbReference type="ARBA" id="ARBA00023163"/>
    </source>
</evidence>
<dbReference type="SMART" id="SM00448">
    <property type="entry name" value="REC"/>
    <property type="match status" value="1"/>
</dbReference>
<keyword evidence="7" id="KW-0067">ATP-binding</keyword>
<evidence type="ECO:0000259" key="18">
    <source>
        <dbReference type="PROSITE" id="PS50110"/>
    </source>
</evidence>
<dbReference type="PANTHER" id="PTHR32071">
    <property type="entry name" value="TRANSCRIPTIONAL REGULATORY PROTEIN"/>
    <property type="match status" value="1"/>
</dbReference>
<dbReference type="InterPro" id="IPR001789">
    <property type="entry name" value="Sig_transdc_resp-reg_receiver"/>
</dbReference>
<accession>A0A518K997</accession>
<dbReference type="EMBL" id="CP036349">
    <property type="protein sequence ID" value="QDV74357.1"/>
    <property type="molecule type" value="Genomic_DNA"/>
</dbReference>
<dbReference type="FunFam" id="3.40.50.2300:FF:000018">
    <property type="entry name" value="DNA-binding transcriptional regulator NtrC"/>
    <property type="match status" value="1"/>
</dbReference>
<evidence type="ECO:0000256" key="1">
    <source>
        <dbReference type="ARBA" id="ARBA00004496"/>
    </source>
</evidence>
<dbReference type="Pfam" id="PF00158">
    <property type="entry name" value="Sigma54_activat"/>
    <property type="match status" value="1"/>
</dbReference>
<evidence type="ECO:0000256" key="8">
    <source>
        <dbReference type="ARBA" id="ARBA00023012"/>
    </source>
</evidence>
<feature type="modified residue" description="4-aspartylphosphate" evidence="16">
    <location>
        <position position="54"/>
    </location>
</feature>
<dbReference type="InterPro" id="IPR058031">
    <property type="entry name" value="AAA_lid_NorR"/>
</dbReference>
<protein>
    <recommendedName>
        <fullName evidence="2">DNA-binding transcriptional regulator NtrC</fullName>
    </recommendedName>
    <alternativeName>
        <fullName evidence="14">Nitrogen regulation protein NR(I)</fullName>
    </alternativeName>
    <alternativeName>
        <fullName evidence="15">Nitrogen regulator I</fullName>
    </alternativeName>
</protein>
<dbReference type="GO" id="GO:0043565">
    <property type="term" value="F:sequence-specific DNA binding"/>
    <property type="evidence" value="ECO:0007669"/>
    <property type="project" value="InterPro"/>
</dbReference>
<dbReference type="SUPFAM" id="SSF52540">
    <property type="entry name" value="P-loop containing nucleoside triphosphate hydrolases"/>
    <property type="match status" value="1"/>
</dbReference>
<dbReference type="InterPro" id="IPR002078">
    <property type="entry name" value="Sigma_54_int"/>
</dbReference>
<evidence type="ECO:0000256" key="10">
    <source>
        <dbReference type="ARBA" id="ARBA00023125"/>
    </source>
</evidence>
<evidence type="ECO:0000313" key="19">
    <source>
        <dbReference type="EMBL" id="QDV74357.1"/>
    </source>
</evidence>
<dbReference type="Proteomes" id="UP000316426">
    <property type="component" value="Chromosome"/>
</dbReference>
<evidence type="ECO:0000256" key="16">
    <source>
        <dbReference type="PROSITE-ProRule" id="PRU00169"/>
    </source>
</evidence>
<dbReference type="PROSITE" id="PS50045">
    <property type="entry name" value="SIGMA54_INTERACT_4"/>
    <property type="match status" value="1"/>
</dbReference>
<dbReference type="Pfam" id="PF25601">
    <property type="entry name" value="AAA_lid_14"/>
    <property type="match status" value="1"/>
</dbReference>
<dbReference type="AlphaFoldDB" id="A0A518K997"/>
<dbReference type="InterPro" id="IPR003593">
    <property type="entry name" value="AAA+_ATPase"/>
</dbReference>
<comment type="subcellular location">
    <subcellularLocation>
        <location evidence="1">Cytoplasm</location>
    </subcellularLocation>
</comment>
<keyword evidence="4" id="KW-0678">Repressor</keyword>
<evidence type="ECO:0000256" key="6">
    <source>
        <dbReference type="ARBA" id="ARBA00022741"/>
    </source>
</evidence>
<keyword evidence="10" id="KW-0238">DNA-binding</keyword>
<dbReference type="Gene3D" id="1.10.8.60">
    <property type="match status" value="1"/>
</dbReference>
<dbReference type="GO" id="GO:0005524">
    <property type="term" value="F:ATP binding"/>
    <property type="evidence" value="ECO:0007669"/>
    <property type="project" value="UniProtKB-KW"/>
</dbReference>
<dbReference type="SMART" id="SM00382">
    <property type="entry name" value="AAA"/>
    <property type="match status" value="1"/>
</dbReference>
<name>A0A518K997_9BACT</name>